<evidence type="ECO:0000313" key="10">
    <source>
        <dbReference type="EMBL" id="QVL31929.1"/>
    </source>
</evidence>
<evidence type="ECO:0000256" key="7">
    <source>
        <dbReference type="ARBA" id="ARBA00023136"/>
    </source>
</evidence>
<comment type="subcellular location">
    <subcellularLocation>
        <location evidence="1">Cell membrane</location>
        <topology evidence="1">Multi-pass membrane protein</topology>
    </subcellularLocation>
</comment>
<dbReference type="RefSeq" id="WP_213496399.1">
    <property type="nucleotide sequence ID" value="NZ_CP074694.1"/>
</dbReference>
<dbReference type="InterPro" id="IPR050297">
    <property type="entry name" value="LipidA_mod_glycosyltrf_83"/>
</dbReference>
<dbReference type="Proteomes" id="UP000676194">
    <property type="component" value="Chromosome"/>
</dbReference>
<feature type="transmembrane region" description="Helical" evidence="8">
    <location>
        <begin position="270"/>
        <end position="289"/>
    </location>
</feature>
<keyword evidence="7 8" id="KW-0472">Membrane</keyword>
<feature type="transmembrane region" description="Helical" evidence="8">
    <location>
        <begin position="85"/>
        <end position="103"/>
    </location>
</feature>
<feature type="transmembrane region" description="Helical" evidence="8">
    <location>
        <begin position="216"/>
        <end position="238"/>
    </location>
</feature>
<dbReference type="KEGG" id="tsph:KIH39_24345"/>
<protein>
    <submittedName>
        <fullName evidence="10">Glycosyltransferase family 39 protein</fullName>
    </submittedName>
</protein>
<evidence type="ECO:0000256" key="2">
    <source>
        <dbReference type="ARBA" id="ARBA00022475"/>
    </source>
</evidence>
<keyword evidence="2" id="KW-1003">Cell membrane</keyword>
<gene>
    <name evidence="10" type="ORF">KIH39_24345</name>
</gene>
<dbReference type="PANTHER" id="PTHR33908">
    <property type="entry name" value="MANNOSYLTRANSFERASE YKCB-RELATED"/>
    <property type="match status" value="1"/>
</dbReference>
<dbReference type="PANTHER" id="PTHR33908:SF3">
    <property type="entry name" value="UNDECAPRENYL PHOSPHATE-ALPHA-4-AMINO-4-DEOXY-L-ARABINOSE ARABINOSYL TRANSFERASE"/>
    <property type="match status" value="1"/>
</dbReference>
<dbReference type="GO" id="GO:0016763">
    <property type="term" value="F:pentosyltransferase activity"/>
    <property type="evidence" value="ECO:0007669"/>
    <property type="project" value="TreeGrafter"/>
</dbReference>
<feature type="transmembrane region" description="Helical" evidence="8">
    <location>
        <begin position="428"/>
        <end position="446"/>
    </location>
</feature>
<proteinExistence type="predicted"/>
<evidence type="ECO:0000256" key="3">
    <source>
        <dbReference type="ARBA" id="ARBA00022676"/>
    </source>
</evidence>
<evidence type="ECO:0000256" key="4">
    <source>
        <dbReference type="ARBA" id="ARBA00022679"/>
    </source>
</evidence>
<accession>A0A8E6B609</accession>
<feature type="transmembrane region" description="Helical" evidence="8">
    <location>
        <begin position="179"/>
        <end position="195"/>
    </location>
</feature>
<feature type="transmembrane region" description="Helical" evidence="8">
    <location>
        <begin position="403"/>
        <end position="421"/>
    </location>
</feature>
<feature type="transmembrane region" description="Helical" evidence="8">
    <location>
        <begin position="110"/>
        <end position="127"/>
    </location>
</feature>
<keyword evidence="5 8" id="KW-0812">Transmembrane</keyword>
<feature type="domain" description="Glycosyltransferase RgtA/B/C/D-like" evidence="9">
    <location>
        <begin position="59"/>
        <end position="190"/>
    </location>
</feature>
<dbReference type="InterPro" id="IPR038731">
    <property type="entry name" value="RgtA/B/C-like"/>
</dbReference>
<organism evidence="10 11">
    <name type="scientific">Telmatocola sphagniphila</name>
    <dbReference type="NCBI Taxonomy" id="1123043"/>
    <lineage>
        <taxon>Bacteria</taxon>
        <taxon>Pseudomonadati</taxon>
        <taxon>Planctomycetota</taxon>
        <taxon>Planctomycetia</taxon>
        <taxon>Gemmatales</taxon>
        <taxon>Gemmataceae</taxon>
    </lineage>
</organism>
<dbReference type="AlphaFoldDB" id="A0A8E6B609"/>
<keyword evidence="6 8" id="KW-1133">Transmembrane helix</keyword>
<keyword evidence="11" id="KW-1185">Reference proteome</keyword>
<dbReference type="EMBL" id="CP074694">
    <property type="protein sequence ID" value="QVL31929.1"/>
    <property type="molecule type" value="Genomic_DNA"/>
</dbReference>
<feature type="transmembrane region" description="Helical" evidence="8">
    <location>
        <begin position="133"/>
        <end position="150"/>
    </location>
</feature>
<keyword evidence="4" id="KW-0808">Transferase</keyword>
<evidence type="ECO:0000256" key="1">
    <source>
        <dbReference type="ARBA" id="ARBA00004651"/>
    </source>
</evidence>
<evidence type="ECO:0000259" key="9">
    <source>
        <dbReference type="Pfam" id="PF13231"/>
    </source>
</evidence>
<dbReference type="GO" id="GO:0009103">
    <property type="term" value="P:lipopolysaccharide biosynthetic process"/>
    <property type="evidence" value="ECO:0007669"/>
    <property type="project" value="UniProtKB-ARBA"/>
</dbReference>
<evidence type="ECO:0000313" key="11">
    <source>
        <dbReference type="Proteomes" id="UP000676194"/>
    </source>
</evidence>
<evidence type="ECO:0000256" key="6">
    <source>
        <dbReference type="ARBA" id="ARBA00022989"/>
    </source>
</evidence>
<feature type="transmembrane region" description="Helical" evidence="8">
    <location>
        <begin position="362"/>
        <end position="383"/>
    </location>
</feature>
<reference evidence="10" key="1">
    <citation type="submission" date="2021-05" db="EMBL/GenBank/DDBJ databases">
        <title>Complete genome sequence of the cellulolytic planctomycete Telmatocola sphagniphila SP2T and characterization of the first cellulase from planctomycetes.</title>
        <authorList>
            <person name="Rakitin A.L."/>
            <person name="Beletsky A.V."/>
            <person name="Naumoff D.G."/>
            <person name="Kulichevskaya I.S."/>
            <person name="Mardanov A.V."/>
            <person name="Ravin N.V."/>
            <person name="Dedysh S.N."/>
        </authorList>
    </citation>
    <scope>NUCLEOTIDE SEQUENCE</scope>
    <source>
        <strain evidence="10">SP2T</strain>
    </source>
</reference>
<keyword evidence="3" id="KW-0328">Glycosyltransferase</keyword>
<dbReference type="Pfam" id="PF13231">
    <property type="entry name" value="PMT_2"/>
    <property type="match status" value="1"/>
</dbReference>
<sequence length="553" mass="63404">MKFAGIVIGIVALSAVLYLGRLGDRGVISEELRWAEVAREMDLTGNYFWPTIDGKLYYDKPLGSYWLVLAAAKIPGEVNELAARLPAAISGLISLVIVMLLARRLYDERTAIWAGVILATSYGFVFYSRRATADLETLTGVLLAYMLYAWNPHQPRFWKIVLLWVIMACTSQTKGLLGFALPGLLLLVHHFVSEIKTTTRTGWRKYLSFQCINPWFWNRATFLTFPLGLAIFLTPFMISSMQNPQSDGLALLYRENLKRFFSPHNHTGPIYLYVGVIFVIFAPWSLFLIPGLWQIHRRSDSDSRQAESDLLTKCYFWTIFIFFTLSASRRSYYLLPILPAAALMSARFFATPEPLLSPAVRIMKRIGILLFSIVVLLAGAVLLPWRDYVKAPYNQLPELPMQALFGIGWALSVVVGIFLLFKRRTIMVWLTGVLYLGLGYLFLFALPQFEEERGRKTLAQEVRKTIEDEPDRLVLYSSRDIVFDLKLDHPIPDADVPEELEELLKNRQPKWLIIPRKKLSDLKYPYRILAEEKSHEWETAVQHGLKLLLLELQ</sequence>
<dbReference type="GO" id="GO:0010041">
    <property type="term" value="P:response to iron(III) ion"/>
    <property type="evidence" value="ECO:0007669"/>
    <property type="project" value="TreeGrafter"/>
</dbReference>
<dbReference type="GO" id="GO:0005886">
    <property type="term" value="C:plasma membrane"/>
    <property type="evidence" value="ECO:0007669"/>
    <property type="project" value="UniProtKB-SubCell"/>
</dbReference>
<evidence type="ECO:0000256" key="5">
    <source>
        <dbReference type="ARBA" id="ARBA00022692"/>
    </source>
</evidence>
<name>A0A8E6B609_9BACT</name>
<evidence type="ECO:0000256" key="8">
    <source>
        <dbReference type="SAM" id="Phobius"/>
    </source>
</evidence>